<dbReference type="InterPro" id="IPR042208">
    <property type="entry name" value="D-ser_dehydrat-like_sf"/>
</dbReference>
<organism evidence="4 5">
    <name type="scientific">Apiospora marii</name>
    <dbReference type="NCBI Taxonomy" id="335849"/>
    <lineage>
        <taxon>Eukaryota</taxon>
        <taxon>Fungi</taxon>
        <taxon>Dikarya</taxon>
        <taxon>Ascomycota</taxon>
        <taxon>Pezizomycotina</taxon>
        <taxon>Sordariomycetes</taxon>
        <taxon>Xylariomycetidae</taxon>
        <taxon>Amphisphaeriales</taxon>
        <taxon>Apiosporaceae</taxon>
        <taxon>Apiospora</taxon>
    </lineage>
</organism>
<gene>
    <name evidence="4" type="ORF">PG991_011100</name>
</gene>
<dbReference type="Pfam" id="PF01168">
    <property type="entry name" value="Ala_racemase_N"/>
    <property type="match status" value="1"/>
</dbReference>
<dbReference type="Proteomes" id="UP001396898">
    <property type="component" value="Unassembled WGS sequence"/>
</dbReference>
<evidence type="ECO:0000313" key="5">
    <source>
        <dbReference type="Proteomes" id="UP001396898"/>
    </source>
</evidence>
<dbReference type="EMBL" id="JAQQWI010000016">
    <property type="protein sequence ID" value="KAK8008549.1"/>
    <property type="molecule type" value="Genomic_DNA"/>
</dbReference>
<dbReference type="PANTHER" id="PTHR28004:SF2">
    <property type="entry name" value="D-SERINE DEHYDRATASE"/>
    <property type="match status" value="1"/>
</dbReference>
<reference evidence="4 5" key="1">
    <citation type="submission" date="2023-01" db="EMBL/GenBank/DDBJ databases">
        <title>Analysis of 21 Apiospora genomes using comparative genomics revels a genus with tremendous synthesis potential of carbohydrate active enzymes and secondary metabolites.</title>
        <authorList>
            <person name="Sorensen T."/>
        </authorList>
    </citation>
    <scope>NUCLEOTIDE SEQUENCE [LARGE SCALE GENOMIC DNA]</scope>
    <source>
        <strain evidence="4 5">CBS 20057</strain>
    </source>
</reference>
<feature type="domain" description="D-serine dehydratase-like" evidence="3">
    <location>
        <begin position="323"/>
        <end position="453"/>
    </location>
</feature>
<dbReference type="SMART" id="SM01119">
    <property type="entry name" value="D-ser_dehydrat"/>
    <property type="match status" value="1"/>
</dbReference>
<keyword evidence="2" id="KW-0456">Lyase</keyword>
<dbReference type="Pfam" id="PF14031">
    <property type="entry name" value="D-ser_dehydrat"/>
    <property type="match status" value="1"/>
</dbReference>
<sequence>MATGELLKAQYVGKSLYNVPTPALVLDLAKVEANCNLMLGAAQRLNLNWRAHIKTHKTTELTRLQVGDKSSTPVNIAVSTLAEAENIVPLLKEYQESSRKVNLLFAFPIYSTCVDRLAPISAQLGPGGLSVMVDHPDQIKHLTALASKSGNPPLVFLKVNCGSDRAGVIPDTPECNSLIDKLLVSEAVGCCEFLGVYTHTSQSYDTRSDWEALEYLGTEFGAVYRAAQVVRKERPDHPLIIAVGASPQVTSLQHPGFSEPAPACGDASTPSEALVNKMSHLIATLKAENLTLEAHAGVYTTLDVQQLASHARSSDYLNSAALALTVLVEVVSLYPQRNGANGNTAEALINGGTLALAREPCKDKGSTPGQHYSAWGLVSPWNCGGQPVPGPNFPAEHEGWEVGRVTQEHGILTWAGAPEAQHCAPLYVGQRLRVWPNHACITGAQHGWYLIVDSRNRGREDEIVDVWPRWSGW</sequence>
<dbReference type="InterPro" id="IPR001608">
    <property type="entry name" value="Ala_racemase_N"/>
</dbReference>
<dbReference type="InterPro" id="IPR051466">
    <property type="entry name" value="D-amino_acid_metab_enzyme"/>
</dbReference>
<dbReference type="SUPFAM" id="SSF51419">
    <property type="entry name" value="PLP-binding barrel"/>
    <property type="match status" value="1"/>
</dbReference>
<evidence type="ECO:0000256" key="1">
    <source>
        <dbReference type="ARBA" id="ARBA00005323"/>
    </source>
</evidence>
<dbReference type="InterPro" id="IPR029066">
    <property type="entry name" value="PLP-binding_barrel"/>
</dbReference>
<proteinExistence type="inferred from homology"/>
<comment type="similarity">
    <text evidence="1">Belongs to the DSD1 family.</text>
</comment>
<evidence type="ECO:0000256" key="2">
    <source>
        <dbReference type="ARBA" id="ARBA00023239"/>
    </source>
</evidence>
<name>A0ABR1RD80_9PEZI</name>
<dbReference type="Gene3D" id="2.40.37.20">
    <property type="entry name" value="D-serine dehydratase-like domain"/>
    <property type="match status" value="1"/>
</dbReference>
<comment type="caution">
    <text evidence="4">The sequence shown here is derived from an EMBL/GenBank/DDBJ whole genome shotgun (WGS) entry which is preliminary data.</text>
</comment>
<dbReference type="Gene3D" id="3.20.20.10">
    <property type="entry name" value="Alanine racemase"/>
    <property type="match status" value="1"/>
</dbReference>
<evidence type="ECO:0000259" key="3">
    <source>
        <dbReference type="SMART" id="SM01119"/>
    </source>
</evidence>
<dbReference type="InterPro" id="IPR026956">
    <property type="entry name" value="D-ser_dehydrat-like_dom"/>
</dbReference>
<keyword evidence="5" id="KW-1185">Reference proteome</keyword>
<dbReference type="PANTHER" id="PTHR28004">
    <property type="entry name" value="ZGC:162816-RELATED"/>
    <property type="match status" value="1"/>
</dbReference>
<protein>
    <recommendedName>
        <fullName evidence="3">D-serine dehydratase-like domain-containing protein</fullName>
    </recommendedName>
</protein>
<accession>A0ABR1RD80</accession>
<evidence type="ECO:0000313" key="4">
    <source>
        <dbReference type="EMBL" id="KAK8008549.1"/>
    </source>
</evidence>